<evidence type="ECO:0000313" key="9">
    <source>
        <dbReference type="EMBL" id="MDO3681281.1"/>
    </source>
</evidence>
<evidence type="ECO:0000259" key="8">
    <source>
        <dbReference type="PROSITE" id="PS50975"/>
    </source>
</evidence>
<evidence type="ECO:0000256" key="6">
    <source>
        <dbReference type="HAMAP-Rule" id="MF_00558"/>
    </source>
</evidence>
<feature type="binding site" evidence="6">
    <location>
        <position position="46"/>
    </location>
    <ligand>
        <name>ATP</name>
        <dbReference type="ChEBI" id="CHEBI:30616"/>
    </ligand>
</feature>
<keyword evidence="6 7" id="KW-0067">ATP-binding</keyword>
<keyword evidence="2 6" id="KW-0436">Ligase</keyword>
<feature type="binding site" evidence="6">
    <location>
        <position position="102"/>
    </location>
    <ligand>
        <name>ATP</name>
        <dbReference type="ChEBI" id="CHEBI:30616"/>
    </ligand>
</feature>
<comment type="cofactor">
    <cofactor evidence="6">
        <name>Mg(2+)</name>
        <dbReference type="ChEBI" id="CHEBI:18420"/>
    </cofactor>
    <text evidence="6">Binds 1 Mg(2+) ion per subunit.</text>
</comment>
<comment type="catalytic activity">
    <reaction evidence="6">
        <text>GTP + succinate + CoA = succinyl-CoA + GDP + phosphate</text>
        <dbReference type="Rhea" id="RHEA:22120"/>
        <dbReference type="ChEBI" id="CHEBI:30031"/>
        <dbReference type="ChEBI" id="CHEBI:37565"/>
        <dbReference type="ChEBI" id="CHEBI:43474"/>
        <dbReference type="ChEBI" id="CHEBI:57287"/>
        <dbReference type="ChEBI" id="CHEBI:57292"/>
        <dbReference type="ChEBI" id="CHEBI:58189"/>
    </reaction>
</comment>
<dbReference type="RefSeq" id="WP_025850766.1">
    <property type="nucleotide sequence ID" value="NZ_JARLKN010000093.1"/>
</dbReference>
<protein>
    <recommendedName>
        <fullName evidence="6">Succinate--CoA ligase [ADP-forming] subunit beta</fullName>
        <ecNumber evidence="6">6.2.1.5</ecNumber>
    </recommendedName>
    <alternativeName>
        <fullName evidence="6">Succinyl-CoA synthetase subunit beta</fullName>
        <shortName evidence="6">SCS-beta</shortName>
    </alternativeName>
</protein>
<dbReference type="InterPro" id="IPR013815">
    <property type="entry name" value="ATP_grasp_subdomain_1"/>
</dbReference>
<dbReference type="PROSITE" id="PS01217">
    <property type="entry name" value="SUCCINYL_COA_LIG_3"/>
    <property type="match status" value="1"/>
</dbReference>
<dbReference type="SUPFAM" id="SSF52210">
    <property type="entry name" value="Succinyl-CoA synthetase domains"/>
    <property type="match status" value="1"/>
</dbReference>
<dbReference type="InterPro" id="IPR016102">
    <property type="entry name" value="Succinyl-CoA_synth-like"/>
</dbReference>
<dbReference type="Proteomes" id="UP001168883">
    <property type="component" value="Unassembled WGS sequence"/>
</dbReference>
<dbReference type="NCBIfam" id="TIGR01016">
    <property type="entry name" value="sucCoAbeta"/>
    <property type="match status" value="1"/>
</dbReference>
<proteinExistence type="inferred from homology"/>
<dbReference type="Gene3D" id="3.30.470.20">
    <property type="entry name" value="ATP-grasp fold, B domain"/>
    <property type="match status" value="1"/>
</dbReference>
<dbReference type="SUPFAM" id="SSF56059">
    <property type="entry name" value="Glutathione synthetase ATP-binding domain-like"/>
    <property type="match status" value="1"/>
</dbReference>
<dbReference type="InterPro" id="IPR011761">
    <property type="entry name" value="ATP-grasp"/>
</dbReference>
<feature type="binding site" evidence="6">
    <location>
        <position position="213"/>
    </location>
    <ligand>
        <name>Mg(2+)</name>
        <dbReference type="ChEBI" id="CHEBI:18420"/>
    </ligand>
</feature>
<comment type="similarity">
    <text evidence="6">Belongs to the succinate/malate CoA ligase beta subunit family.</text>
</comment>
<dbReference type="Pfam" id="PF00549">
    <property type="entry name" value="Ligase_CoA"/>
    <property type="match status" value="1"/>
</dbReference>
<dbReference type="HAMAP" id="MF_00558">
    <property type="entry name" value="Succ_CoA_beta"/>
    <property type="match status" value="1"/>
</dbReference>
<keyword evidence="3 6" id="KW-0479">Metal-binding</keyword>
<comment type="subunit">
    <text evidence="6">Heterotetramer of two alpha and two beta subunits.</text>
</comment>
<organism evidence="9 10">
    <name type="scientific">Paenibacillus ehimensis</name>
    <dbReference type="NCBI Taxonomy" id="79264"/>
    <lineage>
        <taxon>Bacteria</taxon>
        <taxon>Bacillati</taxon>
        <taxon>Bacillota</taxon>
        <taxon>Bacilli</taxon>
        <taxon>Bacillales</taxon>
        <taxon>Paenibacillaceae</taxon>
        <taxon>Paenibacillus</taxon>
    </lineage>
</organism>
<feature type="binding site" evidence="6">
    <location>
        <position position="107"/>
    </location>
    <ligand>
        <name>ATP</name>
        <dbReference type="ChEBI" id="CHEBI:30616"/>
    </ligand>
</feature>
<dbReference type="InterPro" id="IPR005809">
    <property type="entry name" value="Succ_CoA_ligase-like_bsu"/>
</dbReference>
<sequence length="386" mass="41245">MNIHEYQGKAVLKQYGVAVPEGKVAFTVDEAVEAAKSLGTPVVVVKAQIHAGGRGKAGGVKVAKNLDEVRTYAQEILGKVLVTHQTGPEGKEVKRLLIEQGCDIKKEYYIGLVVDRATGRVVMMASEEGGTEIEEVAARTPEKIFKEVIDPAVGLQAFQARKLAYAINIPGELVGKAVKFMTALYTAFVEKDCSIAEINPLVVTGDGNVMALDAKLNFDSNALFRHKDIVELRDLDEEDAKEIEASKFDLSYIALDGNIGCMVNGAGLAMATMDIIKYYGGEPANFLDVGGGATKEKVTEAFKIILSDENVKGIFVNIFGGIMKCDIIAEGVVAAAKELGLDRPLVVRLEGTNVDLGKKILNESGLNIVAADSMADGAQKIVALVK</sequence>
<comment type="caution">
    <text evidence="9">The sequence shown here is derived from an EMBL/GenBank/DDBJ whole genome shotgun (WGS) entry which is preliminary data.</text>
</comment>
<keyword evidence="5 6" id="KW-0460">Magnesium</keyword>
<accession>A0ABT8VJX0</accession>
<feature type="binding site" evidence="6">
    <location>
        <position position="99"/>
    </location>
    <ligand>
        <name>ATP</name>
        <dbReference type="ChEBI" id="CHEBI:30616"/>
    </ligand>
</feature>
<dbReference type="Pfam" id="PF08442">
    <property type="entry name" value="ATP-grasp_2"/>
    <property type="match status" value="1"/>
</dbReference>
<feature type="binding site" evidence="6">
    <location>
        <position position="264"/>
    </location>
    <ligand>
        <name>substrate</name>
        <note>ligand shared with subunit alpha</note>
    </ligand>
</feature>
<dbReference type="InterPro" id="IPR017866">
    <property type="entry name" value="Succ-CoA_synthase_bsu_CS"/>
</dbReference>
<dbReference type="InterPro" id="IPR013650">
    <property type="entry name" value="ATP-grasp_succ-CoA_synth-type"/>
</dbReference>
<feature type="domain" description="ATP-grasp" evidence="8">
    <location>
        <begin position="9"/>
        <end position="231"/>
    </location>
</feature>
<dbReference type="EMBL" id="JAUMKJ010000059">
    <property type="protein sequence ID" value="MDO3681281.1"/>
    <property type="molecule type" value="Genomic_DNA"/>
</dbReference>
<dbReference type="Gene3D" id="3.30.1490.20">
    <property type="entry name" value="ATP-grasp fold, A domain"/>
    <property type="match status" value="1"/>
</dbReference>
<dbReference type="PIRSF" id="PIRSF001554">
    <property type="entry name" value="SucCS_beta"/>
    <property type="match status" value="1"/>
</dbReference>
<dbReference type="NCBIfam" id="NF001913">
    <property type="entry name" value="PRK00696.1"/>
    <property type="match status" value="1"/>
</dbReference>
<comment type="pathway">
    <text evidence="6">Carbohydrate metabolism; tricarboxylic acid cycle; succinate from succinyl-CoA (ligase route): step 1/1.</text>
</comment>
<gene>
    <name evidence="6 9" type="primary">sucC</name>
    <name evidence="9" type="ORF">Q3C12_30230</name>
</gene>
<evidence type="ECO:0000256" key="2">
    <source>
        <dbReference type="ARBA" id="ARBA00022598"/>
    </source>
</evidence>
<keyword evidence="4 6" id="KW-0547">Nucleotide-binding</keyword>
<dbReference type="PANTHER" id="PTHR11815">
    <property type="entry name" value="SUCCINYL-COA SYNTHETASE BETA CHAIN"/>
    <property type="match status" value="1"/>
</dbReference>
<name>A0ABT8VJX0_9BACL</name>
<dbReference type="EC" id="6.2.1.5" evidence="6"/>
<dbReference type="Gene3D" id="3.40.50.261">
    <property type="entry name" value="Succinyl-CoA synthetase domains"/>
    <property type="match status" value="1"/>
</dbReference>
<keyword evidence="10" id="KW-1185">Reference proteome</keyword>
<feature type="binding site" evidence="6">
    <location>
        <position position="199"/>
    </location>
    <ligand>
        <name>Mg(2+)</name>
        <dbReference type="ChEBI" id="CHEBI:18420"/>
    </ligand>
</feature>
<evidence type="ECO:0000256" key="7">
    <source>
        <dbReference type="PROSITE-ProRule" id="PRU00409"/>
    </source>
</evidence>
<dbReference type="InterPro" id="IPR005811">
    <property type="entry name" value="SUCC_ACL_C"/>
</dbReference>
<evidence type="ECO:0000313" key="10">
    <source>
        <dbReference type="Proteomes" id="UP001168883"/>
    </source>
</evidence>
<feature type="binding site" evidence="6">
    <location>
        <begin position="321"/>
        <end position="323"/>
    </location>
    <ligand>
        <name>substrate</name>
        <note>ligand shared with subunit alpha</note>
    </ligand>
</feature>
<evidence type="ECO:0000256" key="3">
    <source>
        <dbReference type="ARBA" id="ARBA00022723"/>
    </source>
</evidence>
<feature type="binding site" evidence="6">
    <location>
        <begin position="53"/>
        <end position="55"/>
    </location>
    <ligand>
        <name>ATP</name>
        <dbReference type="ChEBI" id="CHEBI:30616"/>
    </ligand>
</feature>
<dbReference type="GO" id="GO:0004775">
    <property type="term" value="F:succinate-CoA ligase (ADP-forming) activity"/>
    <property type="evidence" value="ECO:0007669"/>
    <property type="project" value="UniProtKB-EC"/>
</dbReference>
<comment type="function">
    <text evidence="6">Succinyl-CoA synthetase functions in the citric acid cycle (TCA), coupling the hydrolysis of succinyl-CoA to the synthesis of either ATP or GTP and thus represents the only step of substrate-level phosphorylation in the TCA. The beta subunit provides nucleotide specificity of the enzyme and binds the substrate succinate, while the binding sites for coenzyme A and phosphate are found in the alpha subunit.</text>
</comment>
<evidence type="ECO:0000256" key="4">
    <source>
        <dbReference type="ARBA" id="ARBA00022741"/>
    </source>
</evidence>
<comment type="catalytic activity">
    <reaction evidence="6">
        <text>succinate + ATP + CoA = succinyl-CoA + ADP + phosphate</text>
        <dbReference type="Rhea" id="RHEA:17661"/>
        <dbReference type="ChEBI" id="CHEBI:30031"/>
        <dbReference type="ChEBI" id="CHEBI:30616"/>
        <dbReference type="ChEBI" id="CHEBI:43474"/>
        <dbReference type="ChEBI" id="CHEBI:57287"/>
        <dbReference type="ChEBI" id="CHEBI:57292"/>
        <dbReference type="ChEBI" id="CHEBI:456216"/>
        <dbReference type="EC" id="6.2.1.5"/>
    </reaction>
</comment>
<dbReference type="PROSITE" id="PS50975">
    <property type="entry name" value="ATP_GRASP"/>
    <property type="match status" value="1"/>
</dbReference>
<keyword evidence="1 6" id="KW-0816">Tricarboxylic acid cycle</keyword>
<dbReference type="PANTHER" id="PTHR11815:SF10">
    <property type="entry name" value="SUCCINATE--COA LIGASE [GDP-FORMING] SUBUNIT BETA, MITOCHONDRIAL"/>
    <property type="match status" value="1"/>
</dbReference>
<reference evidence="9" key="1">
    <citation type="submission" date="2023-07" db="EMBL/GenBank/DDBJ databases">
        <authorList>
            <person name="Aktuganov G."/>
            <person name="Boyko T."/>
            <person name="Delegan Y."/>
            <person name="Galimzianova N."/>
            <person name="Gilvanova E."/>
            <person name="Korobov V."/>
            <person name="Kuzmina L."/>
            <person name="Melentiev A."/>
            <person name="Milman P."/>
            <person name="Ryabova A."/>
            <person name="Stupak E."/>
            <person name="Yasakov T."/>
            <person name="Zharikova N."/>
            <person name="Zhurenko E."/>
        </authorList>
    </citation>
    <scope>NUCLEOTIDE SEQUENCE</scope>
    <source>
        <strain evidence="9">IB-739</strain>
    </source>
</reference>
<evidence type="ECO:0000256" key="1">
    <source>
        <dbReference type="ARBA" id="ARBA00022532"/>
    </source>
</evidence>
<evidence type="ECO:0000256" key="5">
    <source>
        <dbReference type="ARBA" id="ARBA00022842"/>
    </source>
</evidence>